<protein>
    <recommendedName>
        <fullName evidence="6">Ribosome rescue factor SmrB</fullName>
        <ecNumber evidence="6">3.1.-.-</ecNumber>
    </recommendedName>
</protein>
<dbReference type="PANTHER" id="PTHR35562">
    <property type="entry name" value="DNA ENDONUCLEASE SMRA-RELATED"/>
    <property type="match status" value="1"/>
</dbReference>
<dbReference type="RefSeq" id="WP_158341441.1">
    <property type="nucleotide sequence ID" value="NZ_CP029161.1"/>
</dbReference>
<evidence type="ECO:0000256" key="2">
    <source>
        <dbReference type="ARBA" id="ARBA00022730"/>
    </source>
</evidence>
<evidence type="ECO:0000256" key="5">
    <source>
        <dbReference type="ARBA" id="ARBA00022884"/>
    </source>
</evidence>
<organism evidence="8 9">
    <name type="scientific">Buchnera aphidicola</name>
    <name type="common">Melanaphis sacchari</name>
    <dbReference type="NCBI Taxonomy" id="2173854"/>
    <lineage>
        <taxon>Bacteria</taxon>
        <taxon>Pseudomonadati</taxon>
        <taxon>Pseudomonadota</taxon>
        <taxon>Gammaproteobacteria</taxon>
        <taxon>Enterobacterales</taxon>
        <taxon>Erwiniaceae</taxon>
        <taxon>Buchnera</taxon>
    </lineage>
</organism>
<evidence type="ECO:0000313" key="8">
    <source>
        <dbReference type="EMBL" id="AWH90665.1"/>
    </source>
</evidence>
<dbReference type="InterPro" id="IPR022990">
    <property type="entry name" value="SmrB-like"/>
</dbReference>
<name>A0A2U8DGT2_9GAMM</name>
<dbReference type="OrthoDB" id="5795446at2"/>
<dbReference type="PROSITE" id="PS50828">
    <property type="entry name" value="SMR"/>
    <property type="match status" value="1"/>
</dbReference>
<dbReference type="InterPro" id="IPR036063">
    <property type="entry name" value="Smr_dom_sf"/>
</dbReference>
<comment type="subunit">
    <text evidence="6">Associates with collided ribosomes, but not with correctly translating polysomes.</text>
</comment>
<dbReference type="HAMAP" id="MF_01042">
    <property type="entry name" value="SmrB"/>
    <property type="match status" value="1"/>
</dbReference>
<dbReference type="EMBL" id="CP029161">
    <property type="protein sequence ID" value="AWH90665.1"/>
    <property type="molecule type" value="Genomic_DNA"/>
</dbReference>
<sequence length="180" mass="21339">MNKNQPLPIKDNILFRQWLNGTREIVQDTIFHSRLETSKANIFVKRSFFEKNVHTYYFSQYKTKNIFFKENPVSYMRNKYADNILKKLKQGKYYPDIFLDLHGLNQYQATQELGNLIAICQKEKFFCAHIMHGHGKKILKQQIPFWLSQHPDIIAFHQAPKIFGSDAAIIVIIEIDDRME</sequence>
<dbReference type="GO" id="GO:0016787">
    <property type="term" value="F:hydrolase activity"/>
    <property type="evidence" value="ECO:0007669"/>
    <property type="project" value="UniProtKB-KW"/>
</dbReference>
<keyword evidence="5 6" id="KW-0694">RNA-binding</keyword>
<dbReference type="EC" id="3.1.-.-" evidence="6"/>
<gene>
    <name evidence="6" type="primary">smrB</name>
    <name evidence="8" type="ORF">DD681_02555</name>
</gene>
<accession>A0A2U8DGT2</accession>
<comment type="similarity">
    <text evidence="6">Belongs to the SmrB family.</text>
</comment>
<dbReference type="NCBIfam" id="NF003432">
    <property type="entry name" value="PRK04946.1"/>
    <property type="match status" value="1"/>
</dbReference>
<dbReference type="GO" id="GO:0019843">
    <property type="term" value="F:rRNA binding"/>
    <property type="evidence" value="ECO:0007669"/>
    <property type="project" value="UniProtKB-UniRule"/>
</dbReference>
<comment type="function">
    <text evidence="6">Acts as a ribosome collision sensor. Detects stalled/collided disomes (pairs of ribosomes where the leading ribosome is stalled and a second ribosome has collided with it) and endonucleolytically cleaves mRNA at the 5' boundary of the stalled ribosome. Stalled/collided disomes form a new interface (primarily via the 30S subunits) that binds SmrB. Cleaved mRNA becomes available for tmRNA ligation, leading to ribosomal subunit dissociation and rescue of stalled ribosomes.</text>
</comment>
<evidence type="ECO:0000313" key="9">
    <source>
        <dbReference type="Proteomes" id="UP000244884"/>
    </source>
</evidence>
<dbReference type="Proteomes" id="UP000244884">
    <property type="component" value="Chromosome"/>
</dbReference>
<dbReference type="GO" id="GO:0072344">
    <property type="term" value="P:rescue of stalled ribosome"/>
    <property type="evidence" value="ECO:0007669"/>
    <property type="project" value="UniProtKB-UniRule"/>
</dbReference>
<dbReference type="SMART" id="SM00463">
    <property type="entry name" value="SMR"/>
    <property type="match status" value="1"/>
</dbReference>
<dbReference type="AlphaFoldDB" id="A0A2U8DGT2"/>
<keyword evidence="4 6" id="KW-0378">Hydrolase</keyword>
<dbReference type="Gene3D" id="3.30.1370.110">
    <property type="match status" value="1"/>
</dbReference>
<reference evidence="8 9" key="1">
    <citation type="submission" date="2018-04" db="EMBL/GenBank/DDBJ databases">
        <title>Genome sequence of Buchnera aphidicola from Melaphis sacchari.</title>
        <authorList>
            <person name="Geib S.M."/>
            <person name="Palmer N.A."/>
            <person name="Sattler S.E."/>
            <person name="Sarath G."/>
        </authorList>
    </citation>
    <scope>NUCLEOTIDE SEQUENCE [LARGE SCALE GENOMIC DNA]</scope>
    <source>
        <strain evidence="8 9">LSU</strain>
    </source>
</reference>
<keyword evidence="3 6" id="KW-0255">Endonuclease</keyword>
<proteinExistence type="inferred from homology"/>
<dbReference type="Pfam" id="PF01713">
    <property type="entry name" value="Smr"/>
    <property type="match status" value="1"/>
</dbReference>
<keyword evidence="1 6" id="KW-0540">Nuclease</keyword>
<evidence type="ECO:0000256" key="1">
    <source>
        <dbReference type="ARBA" id="ARBA00022722"/>
    </source>
</evidence>
<evidence type="ECO:0000256" key="3">
    <source>
        <dbReference type="ARBA" id="ARBA00022759"/>
    </source>
</evidence>
<evidence type="ECO:0000256" key="6">
    <source>
        <dbReference type="HAMAP-Rule" id="MF_01042"/>
    </source>
</evidence>
<keyword evidence="2 6" id="KW-0699">rRNA-binding</keyword>
<dbReference type="InterPro" id="IPR002625">
    <property type="entry name" value="Smr_dom"/>
</dbReference>
<evidence type="ECO:0000259" key="7">
    <source>
        <dbReference type="PROSITE" id="PS50828"/>
    </source>
</evidence>
<evidence type="ECO:0000256" key="4">
    <source>
        <dbReference type="ARBA" id="ARBA00022801"/>
    </source>
</evidence>
<feature type="domain" description="Smr" evidence="7">
    <location>
        <begin position="99"/>
        <end position="174"/>
    </location>
</feature>
<dbReference type="SUPFAM" id="SSF160443">
    <property type="entry name" value="SMR domain-like"/>
    <property type="match status" value="1"/>
</dbReference>
<dbReference type="PANTHER" id="PTHR35562:SF1">
    <property type="entry name" value="UPF0115 PROTEIN YFCN"/>
    <property type="match status" value="1"/>
</dbReference>
<dbReference type="GO" id="GO:0004521">
    <property type="term" value="F:RNA endonuclease activity"/>
    <property type="evidence" value="ECO:0007669"/>
    <property type="project" value="UniProtKB-UniRule"/>
</dbReference>